<dbReference type="OrthoDB" id="9813438at2"/>
<sequence length="114" mass="12587">MEQDNYEIIPPNAAILLQSLRGMGYTTETAIADVVDNSITSGAGNIDINLYWDSDKSYLTILDDGCGMDYDRLLQAMRLGDKTSKSRRLDDLGRFGLGMKTASFSPMPKLNCII</sequence>
<name>V5F226_9VIBR</name>
<proteinExistence type="predicted"/>
<reference evidence="1 2" key="2">
    <citation type="submission" date="2013-11" db="EMBL/GenBank/DDBJ databases">
        <title>Whole genome shotgun sequence of Vibrio halioticoli NBRC 102217.</title>
        <authorList>
            <person name="Isaki S."/>
            <person name="Kimura A."/>
            <person name="Ohji S."/>
            <person name="Hosoyama A."/>
            <person name="Fujita N."/>
            <person name="Hashimoto M."/>
            <person name="Hosoyama Y."/>
            <person name="Yamazoe A."/>
        </authorList>
    </citation>
    <scope>NUCLEOTIDE SEQUENCE [LARGE SCALE GENOMIC DNA]</scope>
    <source>
        <strain evidence="1 2">NBRC 102217</strain>
    </source>
</reference>
<dbReference type="Gene3D" id="3.30.565.10">
    <property type="entry name" value="Histidine kinase-like ATPase, C-terminal domain"/>
    <property type="match status" value="1"/>
</dbReference>
<evidence type="ECO:0008006" key="3">
    <source>
        <dbReference type="Google" id="ProtNLM"/>
    </source>
</evidence>
<dbReference type="RefSeq" id="WP_023403545.1">
    <property type="nucleotide sequence ID" value="NZ_BAUJ01000016.1"/>
</dbReference>
<accession>V5F226</accession>
<dbReference type="Proteomes" id="UP000017800">
    <property type="component" value="Unassembled WGS sequence"/>
</dbReference>
<dbReference type="EMBL" id="BAUJ01000016">
    <property type="protein sequence ID" value="GAD89174.1"/>
    <property type="molecule type" value="Genomic_DNA"/>
</dbReference>
<comment type="caution">
    <text evidence="1">The sequence shown here is derived from an EMBL/GenBank/DDBJ whole genome shotgun (WGS) entry which is preliminary data.</text>
</comment>
<dbReference type="AlphaFoldDB" id="V5F226"/>
<reference evidence="1 2" key="1">
    <citation type="submission" date="2013-10" db="EMBL/GenBank/DDBJ databases">
        <authorList>
            <person name="Ichikawa N."/>
            <person name="Kimura A."/>
            <person name="Ohji S."/>
            <person name="Hosoyama A."/>
            <person name="Fujita N."/>
        </authorList>
    </citation>
    <scope>NUCLEOTIDE SEQUENCE [LARGE SCALE GENOMIC DNA]</scope>
    <source>
        <strain evidence="1 2">NBRC 102217</strain>
    </source>
</reference>
<dbReference type="eggNOG" id="COG0323">
    <property type="taxonomic scope" value="Bacteria"/>
</dbReference>
<evidence type="ECO:0000313" key="1">
    <source>
        <dbReference type="EMBL" id="GAD89174.1"/>
    </source>
</evidence>
<organism evidence="1 2">
    <name type="scientific">Vibrio halioticoli NBRC 102217</name>
    <dbReference type="NCBI Taxonomy" id="1219072"/>
    <lineage>
        <taxon>Bacteria</taxon>
        <taxon>Pseudomonadati</taxon>
        <taxon>Pseudomonadota</taxon>
        <taxon>Gammaproteobacteria</taxon>
        <taxon>Vibrionales</taxon>
        <taxon>Vibrionaceae</taxon>
        <taxon>Vibrio</taxon>
    </lineage>
</organism>
<protein>
    <recommendedName>
        <fullName evidence="3">Histidine kinase/HSP90-like ATPase domain-containing protein</fullName>
    </recommendedName>
</protein>
<dbReference type="SUPFAM" id="SSF55874">
    <property type="entry name" value="ATPase domain of HSP90 chaperone/DNA topoisomerase II/histidine kinase"/>
    <property type="match status" value="1"/>
</dbReference>
<dbReference type="Pfam" id="PF13589">
    <property type="entry name" value="HATPase_c_3"/>
    <property type="match status" value="1"/>
</dbReference>
<gene>
    <name evidence="1" type="ORF">VHA01S_016_00310</name>
</gene>
<evidence type="ECO:0000313" key="2">
    <source>
        <dbReference type="Proteomes" id="UP000017800"/>
    </source>
</evidence>
<keyword evidence="2" id="KW-1185">Reference proteome</keyword>
<dbReference type="InterPro" id="IPR036890">
    <property type="entry name" value="HATPase_C_sf"/>
</dbReference>